<gene>
    <name evidence="1" type="ORF">ADIS_3131</name>
</gene>
<reference evidence="1 2" key="1">
    <citation type="submission" date="2013-02" db="EMBL/GenBank/DDBJ databases">
        <title>A novel strain isolated from Lonar lake, Maharashtra, India.</title>
        <authorList>
            <person name="Singh A."/>
        </authorList>
    </citation>
    <scope>NUCLEOTIDE SEQUENCE [LARGE SCALE GENOMIC DNA]</scope>
    <source>
        <strain evidence="1 2">AK24</strain>
    </source>
</reference>
<sequence length="40" mass="4364">MNEMKAAKYDILNLQNRGAITHGMGGALERLFRASSGNQV</sequence>
<protein>
    <submittedName>
        <fullName evidence="1">Uncharacterized protein</fullName>
    </submittedName>
</protein>
<evidence type="ECO:0000313" key="2">
    <source>
        <dbReference type="Proteomes" id="UP000013909"/>
    </source>
</evidence>
<dbReference type="Proteomes" id="UP000013909">
    <property type="component" value="Unassembled WGS sequence"/>
</dbReference>
<dbReference type="STRING" id="1232681.ADIS_3131"/>
<name>R7ZRA7_9BACT</name>
<keyword evidence="2" id="KW-1185">Reference proteome</keyword>
<evidence type="ECO:0000313" key="1">
    <source>
        <dbReference type="EMBL" id="EON76681.1"/>
    </source>
</evidence>
<dbReference type="AlphaFoldDB" id="R7ZRA7"/>
<proteinExistence type="predicted"/>
<organism evidence="1 2">
    <name type="scientific">Lunatimonas lonarensis</name>
    <dbReference type="NCBI Taxonomy" id="1232681"/>
    <lineage>
        <taxon>Bacteria</taxon>
        <taxon>Pseudomonadati</taxon>
        <taxon>Bacteroidota</taxon>
        <taxon>Cytophagia</taxon>
        <taxon>Cytophagales</taxon>
        <taxon>Cyclobacteriaceae</taxon>
    </lineage>
</organism>
<dbReference type="EMBL" id="AQHR01000085">
    <property type="protein sequence ID" value="EON76681.1"/>
    <property type="molecule type" value="Genomic_DNA"/>
</dbReference>
<accession>R7ZRA7</accession>
<comment type="caution">
    <text evidence="1">The sequence shown here is derived from an EMBL/GenBank/DDBJ whole genome shotgun (WGS) entry which is preliminary data.</text>
</comment>